<protein>
    <submittedName>
        <fullName evidence="2">HDOD domain-containing protein</fullName>
    </submittedName>
</protein>
<accession>A0A935MSD5</accession>
<dbReference type="EMBL" id="JADJMS010000047">
    <property type="protein sequence ID" value="MBK7417018.1"/>
    <property type="molecule type" value="Genomic_DNA"/>
</dbReference>
<evidence type="ECO:0000259" key="1">
    <source>
        <dbReference type="Pfam" id="PF08668"/>
    </source>
</evidence>
<sequence length="115" mass="12367">MQDTGIIMQAKRGQAVSIESAELDVEHAAISAHLIRNWKMPNDVAAAVAVHHTPREAEKLGGDICAIACLLAAGRRLRDGETEAWQGWAEPVEKTLNIGNDELAEILANVESAES</sequence>
<gene>
    <name evidence="2" type="ORF">IPJ38_19860</name>
</gene>
<dbReference type="InterPro" id="IPR013976">
    <property type="entry name" value="HDOD"/>
</dbReference>
<feature type="domain" description="HDOD" evidence="1">
    <location>
        <begin position="8"/>
        <end position="54"/>
    </location>
</feature>
<dbReference type="SUPFAM" id="SSF109604">
    <property type="entry name" value="HD-domain/PDEase-like"/>
    <property type="match status" value="1"/>
</dbReference>
<dbReference type="Gene3D" id="1.10.3210.10">
    <property type="entry name" value="Hypothetical protein af1432"/>
    <property type="match status" value="1"/>
</dbReference>
<dbReference type="Proteomes" id="UP000739411">
    <property type="component" value="Unassembled WGS sequence"/>
</dbReference>
<evidence type="ECO:0000313" key="2">
    <source>
        <dbReference type="EMBL" id="MBK7417018.1"/>
    </source>
</evidence>
<organism evidence="2 3">
    <name type="scientific">Candidatus Dechloromonas phosphorivorans</name>
    <dbReference type="NCBI Taxonomy" id="2899244"/>
    <lineage>
        <taxon>Bacteria</taxon>
        <taxon>Pseudomonadati</taxon>
        <taxon>Pseudomonadota</taxon>
        <taxon>Betaproteobacteria</taxon>
        <taxon>Rhodocyclales</taxon>
        <taxon>Azonexaceae</taxon>
        <taxon>Dechloromonas</taxon>
    </lineage>
</organism>
<evidence type="ECO:0000313" key="3">
    <source>
        <dbReference type="Proteomes" id="UP000739411"/>
    </source>
</evidence>
<reference evidence="2 3" key="1">
    <citation type="submission" date="2020-10" db="EMBL/GenBank/DDBJ databases">
        <title>Connecting structure to function with the recovery of over 1000 high-quality activated sludge metagenome-assembled genomes encoding full-length rRNA genes using long-read sequencing.</title>
        <authorList>
            <person name="Singleton C.M."/>
            <person name="Petriglieri F."/>
            <person name="Kristensen J.M."/>
            <person name="Kirkegaard R.H."/>
            <person name="Michaelsen T.Y."/>
            <person name="Andersen M.H."/>
            <person name="Karst S.M."/>
            <person name="Dueholm M.S."/>
            <person name="Nielsen P.H."/>
            <person name="Albertsen M."/>
        </authorList>
    </citation>
    <scope>NUCLEOTIDE SEQUENCE [LARGE SCALE GENOMIC DNA]</scope>
    <source>
        <strain evidence="2">EsbW_18-Q3-R4-48_BATAC.463</strain>
    </source>
</reference>
<dbReference type="Pfam" id="PF08668">
    <property type="entry name" value="HDOD"/>
    <property type="match status" value="1"/>
</dbReference>
<comment type="caution">
    <text evidence="2">The sequence shown here is derived from an EMBL/GenBank/DDBJ whole genome shotgun (WGS) entry which is preliminary data.</text>
</comment>
<proteinExistence type="predicted"/>
<name>A0A935MSD5_9RHOO</name>
<dbReference type="AlphaFoldDB" id="A0A935MSD5"/>